<evidence type="ECO:0000313" key="4">
    <source>
        <dbReference type="Proteomes" id="UP000675781"/>
    </source>
</evidence>
<gene>
    <name evidence="3" type="ORF">KDL01_02455</name>
</gene>
<feature type="region of interest" description="Disordered" evidence="1">
    <location>
        <begin position="34"/>
        <end position="66"/>
    </location>
</feature>
<keyword evidence="4" id="KW-1185">Reference proteome</keyword>
<feature type="signal peptide" evidence="2">
    <location>
        <begin position="1"/>
        <end position="31"/>
    </location>
</feature>
<sequence length="242" mass="26886">MAWTFSYRAAVTTSVVGAVALVSAVLPPAQAAARNTGTQTTANTATAGVGSGPSTPLPPRLPRDFRGKGTWIVRDLRITVPFTWEGRNGESQMTAGGPQYPIWFTNLIFHGSFYTLTYKWPGLTSHPCDRIPGFDLDLLNRALRSARFVGPEILQTNPERRVDHWRVGVVVPQLPPGKFLRFPLALGDVYVDQDNRGTFRQVLQFGIQNLFDPQLDEWLQMRTFEHKPGVVTLPRRCSAPNA</sequence>
<organism evidence="3 4">
    <name type="scientific">Actinospica durhamensis</name>
    <dbReference type="NCBI Taxonomy" id="1508375"/>
    <lineage>
        <taxon>Bacteria</taxon>
        <taxon>Bacillati</taxon>
        <taxon>Actinomycetota</taxon>
        <taxon>Actinomycetes</taxon>
        <taxon>Catenulisporales</taxon>
        <taxon>Actinospicaceae</taxon>
        <taxon>Actinospica</taxon>
    </lineage>
</organism>
<name>A0A941EIZ9_9ACTN</name>
<comment type="caution">
    <text evidence="3">The sequence shown here is derived from an EMBL/GenBank/DDBJ whole genome shotgun (WGS) entry which is preliminary data.</text>
</comment>
<feature type="chain" id="PRO_5037704796" evidence="2">
    <location>
        <begin position="32"/>
        <end position="242"/>
    </location>
</feature>
<evidence type="ECO:0000313" key="3">
    <source>
        <dbReference type="EMBL" id="MBR7832101.1"/>
    </source>
</evidence>
<dbReference type="Proteomes" id="UP000675781">
    <property type="component" value="Unassembled WGS sequence"/>
</dbReference>
<dbReference type="AlphaFoldDB" id="A0A941EIZ9"/>
<proteinExistence type="predicted"/>
<feature type="compositionally biased region" description="Low complexity" evidence="1">
    <location>
        <begin position="34"/>
        <end position="48"/>
    </location>
</feature>
<evidence type="ECO:0000256" key="2">
    <source>
        <dbReference type="SAM" id="SignalP"/>
    </source>
</evidence>
<dbReference type="RefSeq" id="WP_212526637.1">
    <property type="nucleotide sequence ID" value="NZ_JAGSOG010000006.1"/>
</dbReference>
<reference evidence="3" key="1">
    <citation type="submission" date="2021-04" db="EMBL/GenBank/DDBJ databases">
        <title>Genome based classification of Actinospica acidithermotolerans sp. nov., an actinobacterium isolated from an Indonesian hot spring.</title>
        <authorList>
            <person name="Kusuma A.B."/>
            <person name="Putra K.E."/>
            <person name="Nafisah S."/>
            <person name="Loh J."/>
            <person name="Nouioui I."/>
            <person name="Goodfellow M."/>
        </authorList>
    </citation>
    <scope>NUCLEOTIDE SEQUENCE</scope>
    <source>
        <strain evidence="3">CSCA 57</strain>
    </source>
</reference>
<keyword evidence="2" id="KW-0732">Signal</keyword>
<protein>
    <submittedName>
        <fullName evidence="3">Uncharacterized protein</fullName>
    </submittedName>
</protein>
<accession>A0A941EIZ9</accession>
<evidence type="ECO:0000256" key="1">
    <source>
        <dbReference type="SAM" id="MobiDB-lite"/>
    </source>
</evidence>
<dbReference type="EMBL" id="JAGSOG010000006">
    <property type="protein sequence ID" value="MBR7832101.1"/>
    <property type="molecule type" value="Genomic_DNA"/>
</dbReference>